<gene>
    <name evidence="1" type="ORF">JCM19294_1926</name>
</gene>
<proteinExistence type="predicted"/>
<evidence type="ECO:0000313" key="1">
    <source>
        <dbReference type="EMBL" id="GAK96413.1"/>
    </source>
</evidence>
<organism evidence="1 2">
    <name type="scientific">Nonlabens tegetincola</name>
    <dbReference type="NCBI Taxonomy" id="323273"/>
    <lineage>
        <taxon>Bacteria</taxon>
        <taxon>Pseudomonadati</taxon>
        <taxon>Bacteroidota</taxon>
        <taxon>Flavobacteriia</taxon>
        <taxon>Flavobacteriales</taxon>
        <taxon>Flavobacteriaceae</taxon>
        <taxon>Nonlabens</taxon>
    </lineage>
</organism>
<dbReference type="EMBL" id="BBML01000002">
    <property type="protein sequence ID" value="GAK96413.1"/>
    <property type="molecule type" value="Genomic_DNA"/>
</dbReference>
<comment type="caution">
    <text evidence="1">The sequence shown here is derived from an EMBL/GenBank/DDBJ whole genome shotgun (WGS) entry which is preliminary data.</text>
</comment>
<dbReference type="Proteomes" id="UP000029221">
    <property type="component" value="Unassembled WGS sequence"/>
</dbReference>
<dbReference type="AlphaFoldDB" id="A0A090Q3V7"/>
<keyword evidence="2" id="KW-1185">Reference proteome</keyword>
<sequence length="48" mass="5385">MTPGTHPNKVNINTIKIEPQPLPITASGGKIMAKITRQTLIYYYLKVM</sequence>
<evidence type="ECO:0000313" key="2">
    <source>
        <dbReference type="Proteomes" id="UP000029221"/>
    </source>
</evidence>
<name>A0A090Q3V7_9FLAO</name>
<reference evidence="1" key="1">
    <citation type="journal article" date="2014" name="Genome Announc.">
        <title>Draft Genome Sequences of Marine Flavobacterium Nonlabens Strains NR17, NR24, NR27, NR32, NR33, and Ara13.</title>
        <authorList>
            <person name="Nakanishi M."/>
            <person name="Meirelles P."/>
            <person name="Suzuki R."/>
            <person name="Takatani N."/>
            <person name="Mino S."/>
            <person name="Suda W."/>
            <person name="Oshima K."/>
            <person name="Hattori M."/>
            <person name="Ohkuma M."/>
            <person name="Hosokawa M."/>
            <person name="Miyashita K."/>
            <person name="Thompson F.L."/>
            <person name="Niwa A."/>
            <person name="Sawabe T."/>
            <person name="Sawabe T."/>
        </authorList>
    </citation>
    <scope>NUCLEOTIDE SEQUENCE [LARGE SCALE GENOMIC DNA]</scope>
    <source>
        <strain evidence="1">JCM 19294</strain>
    </source>
</reference>
<accession>A0A090Q3V7</accession>
<protein>
    <submittedName>
        <fullName evidence="1">Uncharacterized protein</fullName>
    </submittedName>
</protein>